<gene>
    <name evidence="3" type="ORF">BCON_0227g00020</name>
</gene>
<feature type="coiled-coil region" evidence="1">
    <location>
        <begin position="9"/>
        <end position="71"/>
    </location>
</feature>
<feature type="compositionally biased region" description="Gly residues" evidence="2">
    <location>
        <begin position="1699"/>
        <end position="1720"/>
    </location>
</feature>
<evidence type="ECO:0000256" key="1">
    <source>
        <dbReference type="SAM" id="Coils"/>
    </source>
</evidence>
<feature type="compositionally biased region" description="Acidic residues" evidence="2">
    <location>
        <begin position="1682"/>
        <end position="1694"/>
    </location>
</feature>
<protein>
    <submittedName>
        <fullName evidence="3">Uncharacterized protein</fullName>
    </submittedName>
</protein>
<feature type="coiled-coil region" evidence="1">
    <location>
        <begin position="1096"/>
        <end position="1130"/>
    </location>
</feature>
<feature type="region of interest" description="Disordered" evidence="2">
    <location>
        <begin position="1037"/>
        <end position="1086"/>
    </location>
</feature>
<feature type="region of interest" description="Disordered" evidence="2">
    <location>
        <begin position="1385"/>
        <end position="1417"/>
    </location>
</feature>
<sequence length="1720" mass="192287">MEQEKPEPVENIDKQILELEEQIEQEYKEFCHRRSIRHGGKVNPDNPKAYVAELEQTLSDTRQRSQQLQIKSLLGADIGDQFEQLLATQLTYVFPQLEQKYLERNWEPILCGERPLPPFPPGGPVYPDRVPKLFKIGIKIVVKAYTILERSLSVCKITKQEYERSIDIESVHELQESQFQKACTAVEYTPAILPIPDSLLPTTKEGGRIAVQSFACVGEIVSYLYCFDPPLGPDAVPLENPEVKYKDLDIIFPVDEAGTISVKWGISCGKETVRRRERTPIKTGTILKKRQSSAKIGSGMDGLCSTEDVGKSSLGPSPRRDSRVDSVMASETDSDESIITVISIPTYDVEEDMVKPLNVGSLDGEGNLIAIGKFESTSKMLREEKMNKNLHDELEHSSTPSRVKGNGIAPIDMDDSNGEDTDGFSPSLRGLSRIMASNYRMFRASRVEENRMKDSDNNVFAKKESVGNKHSIPTGLPLPSDIIGIPAEDTQAVWHEYAFAGSKKEPDSHITSTASYINITSTASYINTNSSERENALETLFRVDSVHTSEPAISDGYLSYEISTPINIKEFVYESTDENEPACYFNAGCVQDSETEKEDKYLDMKFTHENDGNLNLEEEKESEKIVKSPHEQLWDEISKSVDKALDASQENRRKESIRGFPLKVPHLVQEAKQGLYRSPSPTRSSTSNEMVGEVSSLKETEFCASGLKDYGMGEGNLVTTSIEGLGGDCSAQMQRKDDRAIASLEGISSNFGSPISMSVMGRGGRDFAEAGLEKDEGELCVGVDVDGENCVSPDSPCRQLKIRITGDENDGDFSIYKGTREDSVERENERDIANSERFSPVHQRVIQLMTPKHGRYHTIREKGGKTPASYRMFESQVNEKTASQELGSIAMERKASQYPAKERAFSHPCWSNDLNWFRYCSPASFRADNSKDSDGNGSEEWLLEKEGCSEIEEEMEKFWKVNSEGPMAQFRKAMEKMDTETEIEREERKKLPVMDRKMKRKMVDLGSWEFTTDENGRVSMGSSQVKFRDAPTIIRRSMPQLDGPSSPPLLAVESPAGSTRSRSPRKRLQKVNLSKSPSLMKSSSSSLGKIFQDSRVEGMEGEIRDLRREVEELKNMVGRLEREFEGAVDLGGEDVGVGKIGGRLGDKVKDVWSVVYGKDWEGENIGEEGGGWINLEEIKWMREVRDVGLLKIVGRMKKEEDMEEIMRAVDGLLKEKQIEPFERDLMVPNSTNPELGDKDVSAPKISMEKLGSRESAIGGGLRINESCTTVPQREIGDLPEDEVGLAGEISIWKKGKWDLKDEKSEECDVGMLGDIRALDWMIRRGSKLLDSEVRDCELVSDVPLCVDWIGGREGGQSEGRTQCSSNTQKLSDLPCLENREDIERERMRKAEESRKSKTSLGGVAEKKKGGKRGGDIESELEQLDEGFDKEYKANGKVEVRYVDSEGNFMDQRDAFRYLSSQFEGLGGGKRREKGKRKEDERSTGIEGEGVGVVECEHGCKIIGGRRLDDTEMEGRIEAELLGGNGKDMEKSDLNVSVKRNEEGVAIEGEVEAEEKRVEYLIKDLLAKQEGERMKREEWWEREREGDKMEIQRLGGVVEELRELVLRGMEKGKEGGGVCGDESGSLEEDGYEDKDEMHDCDKPGCWCQPSGSGSGRKGGRKGGKKHECGAGNVANMRARDVYGDQDEDEDGDWDSEERGVGNGNGKGFWDWVGGGILWRQD</sequence>
<name>A0A4Z1HII1_9HELO</name>
<keyword evidence="4" id="KW-1185">Reference proteome</keyword>
<feature type="region of interest" description="Disordered" evidence="2">
    <location>
        <begin position="296"/>
        <end position="332"/>
    </location>
</feature>
<comment type="caution">
    <text evidence="3">The sequence shown here is derived from an EMBL/GenBank/DDBJ whole genome shotgun (WGS) entry which is preliminary data.</text>
</comment>
<feature type="compositionally biased region" description="Basic and acidic residues" evidence="2">
    <location>
        <begin position="1385"/>
        <end position="1395"/>
    </location>
</feature>
<feature type="region of interest" description="Disordered" evidence="2">
    <location>
        <begin position="1611"/>
        <end position="1720"/>
    </location>
</feature>
<accession>A0A4Z1HII1</accession>
<dbReference type="OrthoDB" id="3559138at2759"/>
<evidence type="ECO:0000313" key="4">
    <source>
        <dbReference type="Proteomes" id="UP000297527"/>
    </source>
</evidence>
<dbReference type="Proteomes" id="UP000297527">
    <property type="component" value="Unassembled WGS sequence"/>
</dbReference>
<evidence type="ECO:0000313" key="3">
    <source>
        <dbReference type="EMBL" id="TGO48859.1"/>
    </source>
</evidence>
<feature type="compositionally biased region" description="Acidic residues" evidence="2">
    <location>
        <begin position="412"/>
        <end position="422"/>
    </location>
</feature>
<proteinExistence type="predicted"/>
<feature type="compositionally biased region" description="Basic and acidic residues" evidence="2">
    <location>
        <begin position="1404"/>
        <end position="1415"/>
    </location>
</feature>
<feature type="region of interest" description="Disordered" evidence="2">
    <location>
        <begin position="1465"/>
        <end position="1484"/>
    </location>
</feature>
<dbReference type="EMBL" id="PQXN01000226">
    <property type="protein sequence ID" value="TGO48859.1"/>
    <property type="molecule type" value="Genomic_DNA"/>
</dbReference>
<evidence type="ECO:0000256" key="2">
    <source>
        <dbReference type="SAM" id="MobiDB-lite"/>
    </source>
</evidence>
<feature type="region of interest" description="Disordered" evidence="2">
    <location>
        <begin position="392"/>
        <end position="426"/>
    </location>
</feature>
<reference evidence="3 4" key="1">
    <citation type="submission" date="2017-12" db="EMBL/GenBank/DDBJ databases">
        <title>Comparative genomics of Botrytis spp.</title>
        <authorList>
            <person name="Valero-Jimenez C.A."/>
            <person name="Tapia P."/>
            <person name="Veloso J."/>
            <person name="Silva-Moreno E."/>
            <person name="Staats M."/>
            <person name="Valdes J.H."/>
            <person name="Van Kan J.A.L."/>
        </authorList>
    </citation>
    <scope>NUCLEOTIDE SEQUENCE [LARGE SCALE GENOMIC DNA]</scope>
    <source>
        <strain evidence="3 4">MUCL11595</strain>
    </source>
</reference>
<organism evidence="3 4">
    <name type="scientific">Botryotinia convoluta</name>
    <dbReference type="NCBI Taxonomy" id="54673"/>
    <lineage>
        <taxon>Eukaryota</taxon>
        <taxon>Fungi</taxon>
        <taxon>Dikarya</taxon>
        <taxon>Ascomycota</taxon>
        <taxon>Pezizomycotina</taxon>
        <taxon>Leotiomycetes</taxon>
        <taxon>Helotiales</taxon>
        <taxon>Sclerotiniaceae</taxon>
        <taxon>Botryotinia</taxon>
    </lineage>
</organism>
<feature type="compositionally biased region" description="Acidic residues" evidence="2">
    <location>
        <begin position="1623"/>
        <end position="1633"/>
    </location>
</feature>
<keyword evidence="1" id="KW-0175">Coiled coil</keyword>
<feature type="compositionally biased region" description="Low complexity" evidence="2">
    <location>
        <begin position="1073"/>
        <end position="1086"/>
    </location>
</feature>